<evidence type="ECO:0000256" key="1">
    <source>
        <dbReference type="ARBA" id="ARBA00000085"/>
    </source>
</evidence>
<evidence type="ECO:0000256" key="6">
    <source>
        <dbReference type="ARBA" id="ARBA00022777"/>
    </source>
</evidence>
<dbReference type="InterPro" id="IPR036097">
    <property type="entry name" value="HisK_dim/P_sf"/>
</dbReference>
<dbReference type="Gene3D" id="1.10.287.130">
    <property type="match status" value="1"/>
</dbReference>
<evidence type="ECO:0000256" key="4">
    <source>
        <dbReference type="ARBA" id="ARBA00022679"/>
    </source>
</evidence>
<dbReference type="InterPro" id="IPR003594">
    <property type="entry name" value="HATPase_dom"/>
</dbReference>
<keyword evidence="11" id="KW-1185">Reference proteome</keyword>
<dbReference type="PRINTS" id="PR00344">
    <property type="entry name" value="BCTRLSENSOR"/>
</dbReference>
<dbReference type="SUPFAM" id="SSF47384">
    <property type="entry name" value="Homodimeric domain of signal transducing histidine kinase"/>
    <property type="match status" value="1"/>
</dbReference>
<dbReference type="InterPro" id="IPR003661">
    <property type="entry name" value="HisK_dim/P_dom"/>
</dbReference>
<proteinExistence type="predicted"/>
<dbReference type="InterPro" id="IPR035965">
    <property type="entry name" value="PAS-like_dom_sf"/>
</dbReference>
<dbReference type="InterPro" id="IPR004358">
    <property type="entry name" value="Sig_transdc_His_kin-like_C"/>
</dbReference>
<dbReference type="GO" id="GO:0016301">
    <property type="term" value="F:kinase activity"/>
    <property type="evidence" value="ECO:0007669"/>
    <property type="project" value="UniProtKB-KW"/>
</dbReference>
<accession>A0ABY6Q5B5</accession>
<protein>
    <recommendedName>
        <fullName evidence="2">histidine kinase</fullName>
        <ecNumber evidence="2">2.7.13.3</ecNumber>
    </recommendedName>
</protein>
<evidence type="ECO:0000256" key="2">
    <source>
        <dbReference type="ARBA" id="ARBA00012438"/>
    </source>
</evidence>
<keyword evidence="7" id="KW-0067">ATP-binding</keyword>
<evidence type="ECO:0000313" key="11">
    <source>
        <dbReference type="Proteomes" id="UP001317963"/>
    </source>
</evidence>
<keyword evidence="6 10" id="KW-0418">Kinase</keyword>
<comment type="catalytic activity">
    <reaction evidence="1">
        <text>ATP + protein L-histidine = ADP + protein N-phospho-L-histidine.</text>
        <dbReference type="EC" id="2.7.13.3"/>
    </reaction>
</comment>
<dbReference type="Pfam" id="PF02518">
    <property type="entry name" value="HATPase_c"/>
    <property type="match status" value="1"/>
</dbReference>
<evidence type="ECO:0000259" key="9">
    <source>
        <dbReference type="PROSITE" id="PS50109"/>
    </source>
</evidence>
<dbReference type="Proteomes" id="UP001317963">
    <property type="component" value="Chromosome"/>
</dbReference>
<feature type="domain" description="Histidine kinase" evidence="9">
    <location>
        <begin position="140"/>
        <end position="352"/>
    </location>
</feature>
<evidence type="ECO:0000313" key="10">
    <source>
        <dbReference type="EMBL" id="UZP73852.1"/>
    </source>
</evidence>
<keyword evidence="3" id="KW-0597">Phosphoprotein</keyword>
<dbReference type="SMART" id="SM00388">
    <property type="entry name" value="HisKA"/>
    <property type="match status" value="1"/>
</dbReference>
<dbReference type="SUPFAM" id="SSF55874">
    <property type="entry name" value="ATPase domain of HSP90 chaperone/DNA topoisomerase II/histidine kinase"/>
    <property type="match status" value="1"/>
</dbReference>
<dbReference type="CDD" id="cd00082">
    <property type="entry name" value="HisKA"/>
    <property type="match status" value="1"/>
</dbReference>
<evidence type="ECO:0000256" key="8">
    <source>
        <dbReference type="ARBA" id="ARBA00023012"/>
    </source>
</evidence>
<reference evidence="10 11" key="1">
    <citation type="submission" date="2019-02" db="EMBL/GenBank/DDBJ databases">
        <title>Halieaceae_genomes.</title>
        <authorList>
            <person name="Li S.-H."/>
        </authorList>
    </citation>
    <scope>NUCLEOTIDE SEQUENCE [LARGE SCALE GENOMIC DNA]</scope>
    <source>
        <strain evidence="10 11">JH123</strain>
    </source>
</reference>
<dbReference type="SMART" id="SM00387">
    <property type="entry name" value="HATPase_c"/>
    <property type="match status" value="1"/>
</dbReference>
<name>A0ABY6Q5B5_9GAMM</name>
<dbReference type="PROSITE" id="PS50109">
    <property type="entry name" value="HIS_KIN"/>
    <property type="match status" value="1"/>
</dbReference>
<keyword evidence="5" id="KW-0547">Nucleotide-binding</keyword>
<dbReference type="Gene3D" id="3.30.450.20">
    <property type="entry name" value="PAS domain"/>
    <property type="match status" value="1"/>
</dbReference>
<dbReference type="PANTHER" id="PTHR43065:SF16">
    <property type="entry name" value="SENSORY HISTIDINE KINASE_PHOSPHATASE NTRB"/>
    <property type="match status" value="1"/>
</dbReference>
<keyword evidence="4" id="KW-0808">Transferase</keyword>
<dbReference type="RefSeq" id="WP_279242651.1">
    <property type="nucleotide sequence ID" value="NZ_CP036501.1"/>
</dbReference>
<dbReference type="InterPro" id="IPR036890">
    <property type="entry name" value="HATPase_C_sf"/>
</dbReference>
<keyword evidence="8" id="KW-0902">Two-component regulatory system</keyword>
<evidence type="ECO:0000256" key="3">
    <source>
        <dbReference type="ARBA" id="ARBA00022553"/>
    </source>
</evidence>
<evidence type="ECO:0000256" key="5">
    <source>
        <dbReference type="ARBA" id="ARBA00022741"/>
    </source>
</evidence>
<dbReference type="PANTHER" id="PTHR43065">
    <property type="entry name" value="SENSOR HISTIDINE KINASE"/>
    <property type="match status" value="1"/>
</dbReference>
<dbReference type="Pfam" id="PF00512">
    <property type="entry name" value="HisKA"/>
    <property type="match status" value="1"/>
</dbReference>
<evidence type="ECO:0000256" key="7">
    <source>
        <dbReference type="ARBA" id="ARBA00022840"/>
    </source>
</evidence>
<dbReference type="InterPro" id="IPR005467">
    <property type="entry name" value="His_kinase_dom"/>
</dbReference>
<gene>
    <name evidence="10" type="ORF">E0F26_03435</name>
</gene>
<organism evidence="10 11">
    <name type="scientific">Candidatus Paraluminiphilus aquimaris</name>
    <dbReference type="NCBI Taxonomy" id="2518994"/>
    <lineage>
        <taxon>Bacteria</taxon>
        <taxon>Pseudomonadati</taxon>
        <taxon>Pseudomonadota</taxon>
        <taxon>Gammaproteobacteria</taxon>
        <taxon>Cellvibrionales</taxon>
        <taxon>Halieaceae</taxon>
        <taxon>Candidatus Paraluminiphilus</taxon>
    </lineage>
</organism>
<sequence>MNVSPGFDLDSLTTCVVLIDEHGIVDTLNQAAQVLLETSSLRAVGLPFGELASAAGDAAIHWHETLTAVVSTRLPAVSRDLKLSLKTGRDVSVDVVITPLNYDRDSRILLEISALDRARAISETENLREAQSRLHNVVKGLAHEVKNPLGGIRGAAQLLARKFPNDELDEYSSIIISEVDRLQALVDRLLGPRESLDKRPMNVHEVTERVRQLIEAEAGKSITVTRDYDPSLPEFDADADQLTQAVLNIARNAWEASPIGCSLTIRTRSKRQYTLNGQRHKLVCALEIIDDGPGIPEDLMSSIFLPMVTSRPEGSGLGLSLSQMILTRHGGVIQASSQPGHTCFTLLLPMDN</sequence>
<dbReference type="SUPFAM" id="SSF55785">
    <property type="entry name" value="PYP-like sensor domain (PAS domain)"/>
    <property type="match status" value="1"/>
</dbReference>
<dbReference type="EC" id="2.7.13.3" evidence="2"/>
<dbReference type="Gene3D" id="3.30.565.10">
    <property type="entry name" value="Histidine kinase-like ATPase, C-terminal domain"/>
    <property type="match status" value="1"/>
</dbReference>
<dbReference type="NCBIfam" id="NF008293">
    <property type="entry name" value="PRK11073.1"/>
    <property type="match status" value="1"/>
</dbReference>
<dbReference type="EMBL" id="CP036501">
    <property type="protein sequence ID" value="UZP73852.1"/>
    <property type="molecule type" value="Genomic_DNA"/>
</dbReference>